<feature type="compositionally biased region" description="Polar residues" evidence="1">
    <location>
        <begin position="957"/>
        <end position="972"/>
    </location>
</feature>
<feature type="transmembrane region" description="Helical" evidence="2">
    <location>
        <begin position="42"/>
        <end position="66"/>
    </location>
</feature>
<accession>A0A166HNU7</accession>
<keyword evidence="4" id="KW-1185">Reference proteome</keyword>
<proteinExistence type="predicted"/>
<organism evidence="3 4">
    <name type="scientific">Athelia psychrophila</name>
    <dbReference type="NCBI Taxonomy" id="1759441"/>
    <lineage>
        <taxon>Eukaryota</taxon>
        <taxon>Fungi</taxon>
        <taxon>Dikarya</taxon>
        <taxon>Basidiomycota</taxon>
        <taxon>Agaricomycotina</taxon>
        <taxon>Agaricomycetes</taxon>
        <taxon>Agaricomycetidae</taxon>
        <taxon>Atheliales</taxon>
        <taxon>Atheliaceae</taxon>
        <taxon>Athelia</taxon>
    </lineage>
</organism>
<keyword evidence="2" id="KW-1133">Transmembrane helix</keyword>
<dbReference type="Proteomes" id="UP000076532">
    <property type="component" value="Unassembled WGS sequence"/>
</dbReference>
<feature type="compositionally biased region" description="Basic residues" evidence="1">
    <location>
        <begin position="18"/>
        <end position="30"/>
    </location>
</feature>
<sequence length="1399" mass="153056">MASGWTDKRVSGLEMSGRKKQREKKLSCHARKQTPPNMCRSLNLDVSFAVVCILFPYPLLIVVRYLQDPATLVPNSSGIRQWGLASLLMFPDKNAVDPVMYLSHIFFHCYFWGRLRVDRAARYARRHPNDRVQLQAHRLLSAGCWWVGFSTITRTPRVAVCWIARVVCQGFSLLEFRFLSYVATSLPSAHGDNFSTLGFWFLSSGAPFFSRSDLADIQLPFSADTMPPSELMQDCVGAYAELVSGLMRKSTPTPKIKKNWHRPFVAFLEECQPAWNGLGDGEPKQAFLRDTRDALKEWAAEKANLTGLLPEEKHIRWVRLYIFAIITFQHLASYFTQGQPKPVRSTTRKAPAPKTVKAKYHNKDVIRSMFAERVEARTAELFLKNTEPGKKKFNFSRRALQEVEDGLTKRETREVAEMLESWNSGHAMTDDAKRRLTESMLPRLAEKFIMEVDQKHMAQVFMIVGIPDKNGDISMTSFETKPPPGIKKFSRSAGWKACGMFNGCGFEDWIMGAYSKDTSGKPDDEDWRDLIYYADRQFPAGSSSPEKPLPVPMLTTFSKNWTNERILPAWREYCTQMFNLQSGREEGPMPWKRVWENLQGIVTMAEGVSVNWEEPSRLTYKQLKDNWESCPKDKFERTLANYRRRVAQGISTDSDVDDGERTGGEEGKGKGDGKGKSKGKGESEGKGKGKGKSKGKSDKGVETSTNVKKRRTSKIDEKPEKKSKPRAKKKGKKSKMAPKSRPTVETTDEEESNPPPLRRRPKAAAGALNDPKGKKKAMEEPDIDLSAVKWEVEKALPSSDDTGDNGEGHEDGEELDDELELEYVDIEPDGTSGPSAPGPPPRPTYAAAAAAQPAGAAIPKLRSTAAASSSAAAAAKSASPAPTTPSGPAPTVSSRKAAARSAAAAPKKSATTAAASSSGTAAAKSAGPAPPSSSGPAPTASSSKAVTKSAAGAPTMPSGTAVATPSGTSTSKSKAKPGPGPGRHYQAPPVGKSAVKRAVPAGQSASAPPRGLGKREISLEGDFDYAMIDWTKEQYAMEPIADSGFWRPSPAYQPPVPAPTSPAAAMVEGNQEAFLQDLEPGEEYTHMKEGGFFPGFPPYLRWWFHQSCLPQVFHTMDLDAFKALLAIVTDNMRSSGTCSHANLLALGLIARDLGRALGGADDDDDRLMSNLTPEHAAAFLAVMQDLAGICKTKSTVFAVDPQGCTLDPVGYIWPTDKYIATGEDRSPATSAGDNKTAVPFMKSLTTCQAYHHALMAGTKKAEPRITSMLKIKHAPWSKGIPFCLSWYRETYYAGLEFHRSSEGVRAIFDGIVAQMSQLPHTTILHTHLLAFGLAMRDIEAAVNACAGEELDHPFVLESSLTEDDLHYIIAKLKGVLARAGHGSYLPEERGPSRMKSGVR</sequence>
<evidence type="ECO:0000256" key="1">
    <source>
        <dbReference type="SAM" id="MobiDB-lite"/>
    </source>
</evidence>
<name>A0A166HNU7_9AGAM</name>
<feature type="compositionally biased region" description="Basic residues" evidence="1">
    <location>
        <begin position="723"/>
        <end position="738"/>
    </location>
</feature>
<protein>
    <submittedName>
        <fullName evidence="3">Uncharacterized protein</fullName>
    </submittedName>
</protein>
<feature type="compositionally biased region" description="Acidic residues" evidence="1">
    <location>
        <begin position="810"/>
        <end position="828"/>
    </location>
</feature>
<feature type="compositionally biased region" description="Basic and acidic residues" evidence="1">
    <location>
        <begin position="713"/>
        <end position="722"/>
    </location>
</feature>
<evidence type="ECO:0000313" key="3">
    <source>
        <dbReference type="EMBL" id="KZP19064.1"/>
    </source>
</evidence>
<dbReference type="EMBL" id="KV417567">
    <property type="protein sequence ID" value="KZP19064.1"/>
    <property type="molecule type" value="Genomic_DNA"/>
</dbReference>
<gene>
    <name evidence="3" type="ORF">FIBSPDRAFT_1026010</name>
</gene>
<reference evidence="3 4" key="1">
    <citation type="journal article" date="2016" name="Mol. Biol. Evol.">
        <title>Comparative Genomics of Early-Diverging Mushroom-Forming Fungi Provides Insights into the Origins of Lignocellulose Decay Capabilities.</title>
        <authorList>
            <person name="Nagy L.G."/>
            <person name="Riley R."/>
            <person name="Tritt A."/>
            <person name="Adam C."/>
            <person name="Daum C."/>
            <person name="Floudas D."/>
            <person name="Sun H."/>
            <person name="Yadav J.S."/>
            <person name="Pangilinan J."/>
            <person name="Larsson K.H."/>
            <person name="Matsuura K."/>
            <person name="Barry K."/>
            <person name="Labutti K."/>
            <person name="Kuo R."/>
            <person name="Ohm R.A."/>
            <person name="Bhattacharya S.S."/>
            <person name="Shirouzu T."/>
            <person name="Yoshinaga Y."/>
            <person name="Martin F.M."/>
            <person name="Grigoriev I.V."/>
            <person name="Hibbett D.S."/>
        </authorList>
    </citation>
    <scope>NUCLEOTIDE SEQUENCE [LARGE SCALE GENOMIC DNA]</scope>
    <source>
        <strain evidence="3 4">CBS 109695</strain>
    </source>
</reference>
<feature type="region of interest" description="Disordered" evidence="1">
    <location>
        <begin position="650"/>
        <end position="1015"/>
    </location>
</feature>
<feature type="compositionally biased region" description="Low complexity" evidence="1">
    <location>
        <begin position="934"/>
        <end position="953"/>
    </location>
</feature>
<evidence type="ECO:0000313" key="4">
    <source>
        <dbReference type="Proteomes" id="UP000076532"/>
    </source>
</evidence>
<feature type="region of interest" description="Disordered" evidence="1">
    <location>
        <begin position="1"/>
        <end position="30"/>
    </location>
</feature>
<feature type="compositionally biased region" description="Low complexity" evidence="1">
    <location>
        <begin position="889"/>
        <end position="927"/>
    </location>
</feature>
<feature type="compositionally biased region" description="Basic and acidic residues" evidence="1">
    <location>
        <begin position="659"/>
        <end position="687"/>
    </location>
</feature>
<keyword evidence="2" id="KW-0812">Transmembrane</keyword>
<feature type="compositionally biased region" description="Low complexity" evidence="1">
    <location>
        <begin position="844"/>
        <end position="881"/>
    </location>
</feature>
<keyword evidence="2" id="KW-0472">Membrane</keyword>
<feature type="compositionally biased region" description="Basic and acidic residues" evidence="1">
    <location>
        <begin position="1"/>
        <end position="11"/>
    </location>
</feature>
<evidence type="ECO:0000256" key="2">
    <source>
        <dbReference type="SAM" id="Phobius"/>
    </source>
</evidence>